<keyword evidence="1" id="KW-0808">Transferase</keyword>
<dbReference type="AlphaFoldDB" id="A0A1G2EEH0"/>
<dbReference type="InterPro" id="IPR002173">
    <property type="entry name" value="Carboh/pur_kinase_PfkB_CS"/>
</dbReference>
<dbReference type="GO" id="GO:0005829">
    <property type="term" value="C:cytosol"/>
    <property type="evidence" value="ECO:0007669"/>
    <property type="project" value="TreeGrafter"/>
</dbReference>
<dbReference type="InterPro" id="IPR029056">
    <property type="entry name" value="Ribokinase-like"/>
</dbReference>
<dbReference type="PROSITE" id="PS00583">
    <property type="entry name" value="PFKB_KINASES_1"/>
    <property type="match status" value="1"/>
</dbReference>
<protein>
    <recommendedName>
        <fullName evidence="3">Carbohydrate kinase PfkB domain-containing protein</fullName>
    </recommendedName>
</protein>
<accession>A0A1G2EEH0</accession>
<reference evidence="4 5" key="1">
    <citation type="journal article" date="2016" name="Nat. Commun.">
        <title>Thousands of microbial genomes shed light on interconnected biogeochemical processes in an aquifer system.</title>
        <authorList>
            <person name="Anantharaman K."/>
            <person name="Brown C.T."/>
            <person name="Hug L.A."/>
            <person name="Sharon I."/>
            <person name="Castelle C.J."/>
            <person name="Probst A.J."/>
            <person name="Thomas B.C."/>
            <person name="Singh A."/>
            <person name="Wilkins M.J."/>
            <person name="Karaoz U."/>
            <person name="Brodie E.L."/>
            <person name="Williams K.H."/>
            <person name="Hubbard S.S."/>
            <person name="Banfield J.F."/>
        </authorList>
    </citation>
    <scope>NUCLEOTIDE SEQUENCE [LARGE SCALE GENOMIC DNA]</scope>
</reference>
<dbReference type="STRING" id="1801672.A2896_01470"/>
<dbReference type="EMBL" id="MHMH01000021">
    <property type="protein sequence ID" value="OGZ23992.1"/>
    <property type="molecule type" value="Genomic_DNA"/>
</dbReference>
<dbReference type="CDD" id="cd01172">
    <property type="entry name" value="RfaE_like"/>
    <property type="match status" value="1"/>
</dbReference>
<evidence type="ECO:0000256" key="2">
    <source>
        <dbReference type="ARBA" id="ARBA00022777"/>
    </source>
</evidence>
<proteinExistence type="predicted"/>
<sequence length="334" mass="35943">MEEQFLNIIENFKNQKILVVGDLMLDQYLIGSVERISHEAPIPILDVKEINQRPGGAANTAYNLQSLGGKVFLAGVVGADENGVLLKTLLDEKGIDTTGIAVDSQRKTTLKTRAVAKNQHIVRIDIEDKKPIRSEIEEKLLSFIGSQIKNLNAVIISDYAKGVVTPNLARRLIALAKDNNVLSFVDPKGTEPSKYHGCNIIAPNKQELGALLNIPVERLAQEGRFCQAGKMLLANMMSDNVVVKCSGEGLVVFEKNGNPFRYPAVNKMPVDVSGAGDTAIAVFALALSSGADFKKAIILSSHACGVSVGKPGTTVVLPEELKASLADYVNPNQN</sequence>
<dbReference type="PANTHER" id="PTHR46969">
    <property type="entry name" value="BIFUNCTIONAL PROTEIN HLDE"/>
    <property type="match status" value="1"/>
</dbReference>
<evidence type="ECO:0000313" key="5">
    <source>
        <dbReference type="Proteomes" id="UP000178647"/>
    </source>
</evidence>
<dbReference type="Gene3D" id="3.40.1190.20">
    <property type="match status" value="1"/>
</dbReference>
<evidence type="ECO:0000259" key="3">
    <source>
        <dbReference type="Pfam" id="PF00294"/>
    </source>
</evidence>
<keyword evidence="2" id="KW-0418">Kinase</keyword>
<dbReference type="GO" id="GO:0033786">
    <property type="term" value="F:heptose-1-phosphate adenylyltransferase activity"/>
    <property type="evidence" value="ECO:0007669"/>
    <property type="project" value="TreeGrafter"/>
</dbReference>
<dbReference type="InterPro" id="IPR011611">
    <property type="entry name" value="PfkB_dom"/>
</dbReference>
<organism evidence="4 5">
    <name type="scientific">Candidatus Nealsonbacteria bacterium RIFCSPLOWO2_01_FULL_43_32</name>
    <dbReference type="NCBI Taxonomy" id="1801672"/>
    <lineage>
        <taxon>Bacteria</taxon>
        <taxon>Candidatus Nealsoniibacteriota</taxon>
    </lineage>
</organism>
<name>A0A1G2EEH0_9BACT</name>
<dbReference type="InterPro" id="IPR011913">
    <property type="entry name" value="RfaE_dom_I"/>
</dbReference>
<dbReference type="PANTHER" id="PTHR46969:SF1">
    <property type="entry name" value="BIFUNCTIONAL PROTEIN HLDE"/>
    <property type="match status" value="1"/>
</dbReference>
<evidence type="ECO:0000256" key="1">
    <source>
        <dbReference type="ARBA" id="ARBA00022679"/>
    </source>
</evidence>
<comment type="caution">
    <text evidence="4">The sequence shown here is derived from an EMBL/GenBank/DDBJ whole genome shotgun (WGS) entry which is preliminary data.</text>
</comment>
<evidence type="ECO:0000313" key="4">
    <source>
        <dbReference type="EMBL" id="OGZ23992.1"/>
    </source>
</evidence>
<gene>
    <name evidence="4" type="ORF">A2896_01470</name>
</gene>
<feature type="domain" description="Carbohydrate kinase PfkB" evidence="3">
    <location>
        <begin position="15"/>
        <end position="318"/>
    </location>
</feature>
<dbReference type="GO" id="GO:0016773">
    <property type="term" value="F:phosphotransferase activity, alcohol group as acceptor"/>
    <property type="evidence" value="ECO:0007669"/>
    <property type="project" value="InterPro"/>
</dbReference>
<dbReference type="GO" id="GO:0033785">
    <property type="term" value="F:heptose 7-phosphate kinase activity"/>
    <property type="evidence" value="ECO:0007669"/>
    <property type="project" value="TreeGrafter"/>
</dbReference>
<dbReference type="SUPFAM" id="SSF53613">
    <property type="entry name" value="Ribokinase-like"/>
    <property type="match status" value="1"/>
</dbReference>
<dbReference type="Pfam" id="PF00294">
    <property type="entry name" value="PfkB"/>
    <property type="match status" value="1"/>
</dbReference>
<dbReference type="Proteomes" id="UP000178647">
    <property type="component" value="Unassembled WGS sequence"/>
</dbReference>